<dbReference type="EMBL" id="LJJD01000027">
    <property type="protein sequence ID" value="KQL56661.1"/>
    <property type="molecule type" value="Genomic_DNA"/>
</dbReference>
<gene>
    <name evidence="2" type="ORF">AN965_13230</name>
</gene>
<reference evidence="2 3" key="1">
    <citation type="submission" date="2015-09" db="EMBL/GenBank/DDBJ databases">
        <title>Genome sequencing project for genomic taxonomy and phylogenomics of Bacillus-like bacteria.</title>
        <authorList>
            <person name="Liu B."/>
            <person name="Wang J."/>
            <person name="Zhu Y."/>
            <person name="Liu G."/>
            <person name="Chen Q."/>
            <person name="Chen Z."/>
            <person name="Lan J."/>
            <person name="Che J."/>
            <person name="Ge C."/>
            <person name="Shi H."/>
            <person name="Pan Z."/>
            <person name="Liu X."/>
        </authorList>
    </citation>
    <scope>NUCLEOTIDE SEQUENCE [LARGE SCALE GENOMIC DNA]</scope>
    <source>
        <strain evidence="2 3">DSM 19153</strain>
    </source>
</reference>
<dbReference type="Pfam" id="PF13556">
    <property type="entry name" value="HTH_30"/>
    <property type="match status" value="1"/>
</dbReference>
<comment type="caution">
    <text evidence="2">The sequence shown here is derived from an EMBL/GenBank/DDBJ whole genome shotgun (WGS) entry which is preliminary data.</text>
</comment>
<evidence type="ECO:0000313" key="3">
    <source>
        <dbReference type="Proteomes" id="UP000051061"/>
    </source>
</evidence>
<dbReference type="InterPro" id="IPR051448">
    <property type="entry name" value="CdaR-like_regulators"/>
</dbReference>
<dbReference type="Gene3D" id="1.10.10.2840">
    <property type="entry name" value="PucR C-terminal helix-turn-helix domain"/>
    <property type="match status" value="1"/>
</dbReference>
<dbReference type="AlphaFoldDB" id="A0A9D5HXF0"/>
<proteinExistence type="predicted"/>
<accession>A0A9D5HXF0</accession>
<keyword evidence="3" id="KW-1185">Reference proteome</keyword>
<protein>
    <recommendedName>
        <fullName evidence="1">PucR C-terminal helix-turn-helix domain-containing protein</fullName>
    </recommendedName>
</protein>
<organism evidence="2 3">
    <name type="scientific">Alkalicoccobacillus plakortidis</name>
    <dbReference type="NCBI Taxonomy" id="444060"/>
    <lineage>
        <taxon>Bacteria</taxon>
        <taxon>Bacillati</taxon>
        <taxon>Bacillota</taxon>
        <taxon>Bacilli</taxon>
        <taxon>Bacillales</taxon>
        <taxon>Bacillaceae</taxon>
        <taxon>Alkalicoccobacillus</taxon>
    </lineage>
</organism>
<sequence>MNEEKVGFVVTDAYKLFLTKTYTHLDAFVESLGKLLACPITIENKHHHLLAYSEHGEGTDSARISTIIGRKVPDNLIHRFWKDGVMTALNQSAEPLLIAGIEEFGLGKRVALSIRDGSNGVIGYIWISETTRTLTVFEQQWLKKVAVKASTYFSMYDREQLAPTKEEKLWKVMTNTYSPTDLPASLMDQTNEKCMLMIDLHRKTEHLMKVEQLLQPLAPLYMFDGRYFIALVAHASIADPLITIQTAMPSNLSIVCGNPDRSLEGMAKSYEQAKEMLSLKNRFKEELNSLLFYYQAGAMRYVGPYEEKAYVSSKHPAIEQLKRYDQQNQTNLLKTLDEYLKNDSHLVTTAKALHIHTNSLQYRIKRITEITNIRLKDPNERTGLYLDLRGEH</sequence>
<evidence type="ECO:0000259" key="1">
    <source>
        <dbReference type="Pfam" id="PF13556"/>
    </source>
</evidence>
<dbReference type="InterPro" id="IPR025736">
    <property type="entry name" value="PucR_C-HTH_dom"/>
</dbReference>
<dbReference type="Proteomes" id="UP000051061">
    <property type="component" value="Unassembled WGS sequence"/>
</dbReference>
<name>A0A9D5HXF0_9BACI</name>
<dbReference type="PANTHER" id="PTHR33744">
    <property type="entry name" value="CARBOHYDRATE DIACID REGULATOR"/>
    <property type="match status" value="1"/>
</dbReference>
<feature type="domain" description="PucR C-terminal helix-turn-helix" evidence="1">
    <location>
        <begin position="332"/>
        <end position="389"/>
    </location>
</feature>
<evidence type="ECO:0000313" key="2">
    <source>
        <dbReference type="EMBL" id="KQL56661.1"/>
    </source>
</evidence>
<dbReference type="InterPro" id="IPR042070">
    <property type="entry name" value="PucR_C-HTH_sf"/>
</dbReference>
<dbReference type="PANTHER" id="PTHR33744:SF1">
    <property type="entry name" value="DNA-BINDING TRANSCRIPTIONAL ACTIVATOR ADER"/>
    <property type="match status" value="1"/>
</dbReference>